<dbReference type="eggNOG" id="COG1002">
    <property type="taxonomic scope" value="Bacteria"/>
</dbReference>
<dbReference type="InterPro" id="IPR029063">
    <property type="entry name" value="SAM-dependent_MTases_sf"/>
</dbReference>
<dbReference type="PRINTS" id="PR00507">
    <property type="entry name" value="N12N6MTFRASE"/>
</dbReference>
<dbReference type="InterPro" id="IPR046816">
    <property type="entry name" value="MmeI_Mtase"/>
</dbReference>
<evidence type="ECO:0000313" key="10">
    <source>
        <dbReference type="EMBL" id="ABD87022.1"/>
    </source>
</evidence>
<dbReference type="EMBL" id="CP000301">
    <property type="protein sequence ID" value="ABD87022.1"/>
    <property type="molecule type" value="Genomic_DNA"/>
</dbReference>
<dbReference type="AlphaFoldDB" id="Q219B4"/>
<evidence type="ECO:0000259" key="6">
    <source>
        <dbReference type="Pfam" id="PF20464"/>
    </source>
</evidence>
<dbReference type="Gene3D" id="3.40.50.150">
    <property type="entry name" value="Vaccinia Virus protein VP39"/>
    <property type="match status" value="1"/>
</dbReference>
<dbReference type="Pfam" id="PF20466">
    <property type="entry name" value="MmeI_TRD"/>
    <property type="match status" value="1"/>
</dbReference>
<dbReference type="InterPro" id="IPR050953">
    <property type="entry name" value="N4_N6_ade-DNA_methylase"/>
</dbReference>
<dbReference type="PANTHER" id="PTHR33841:SF1">
    <property type="entry name" value="DNA METHYLTRANSFERASE A"/>
    <property type="match status" value="1"/>
</dbReference>
<dbReference type="Pfam" id="PF20465">
    <property type="entry name" value="MmeI_hel"/>
    <property type="match status" value="1"/>
</dbReference>
<dbReference type="Pfam" id="PF20473">
    <property type="entry name" value="MmeI_Mtase"/>
    <property type="match status" value="1"/>
</dbReference>
<reference evidence="10" key="1">
    <citation type="submission" date="2006-03" db="EMBL/GenBank/DDBJ databases">
        <title>Complete sequence of Rhodopseudomonas palustris BisB18.</title>
        <authorList>
            <consortium name="US DOE Joint Genome Institute"/>
            <person name="Copeland A."/>
            <person name="Lucas S."/>
            <person name="Lapidus A."/>
            <person name="Barry K."/>
            <person name="Detter J.C."/>
            <person name="Glavina del Rio T."/>
            <person name="Hammon N."/>
            <person name="Israni S."/>
            <person name="Dalin E."/>
            <person name="Tice H."/>
            <person name="Pitluck S."/>
            <person name="Chain P."/>
            <person name="Malfatti S."/>
            <person name="Shin M."/>
            <person name="Vergez L."/>
            <person name="Schmutz J."/>
            <person name="Larimer F."/>
            <person name="Land M."/>
            <person name="Hauser L."/>
            <person name="Pelletier D.A."/>
            <person name="Kyrpides N."/>
            <person name="Anderson I."/>
            <person name="Oda Y."/>
            <person name="Harwood C.S."/>
            <person name="Richardson P."/>
        </authorList>
    </citation>
    <scope>NUCLEOTIDE SEQUENCE [LARGE SCALE GENOMIC DNA]</scope>
    <source>
        <strain evidence="10">BisB18</strain>
    </source>
</reference>
<gene>
    <name evidence="10" type="ordered locus">RPC_1460</name>
</gene>
<protein>
    <recommendedName>
        <fullName evidence="1">site-specific DNA-methyltransferase (adenine-specific)</fullName>
        <ecNumber evidence="1">2.1.1.72</ecNumber>
    </recommendedName>
</protein>
<dbReference type="InterPro" id="IPR046819">
    <property type="entry name" value="MmeI_hel"/>
</dbReference>
<evidence type="ECO:0000256" key="4">
    <source>
        <dbReference type="ARBA" id="ARBA00047942"/>
    </source>
</evidence>
<dbReference type="EC" id="2.1.1.72" evidence="1"/>
<dbReference type="InterPro" id="IPR046820">
    <property type="entry name" value="MmeI_TRD"/>
</dbReference>
<accession>Q219B4</accession>
<dbReference type="REBASE" id="24819">
    <property type="entry name" value="RpaBI"/>
</dbReference>
<dbReference type="KEGG" id="rpc:RPC_1460"/>
<feature type="domain" description="MmeI-like target recognition" evidence="8">
    <location>
        <begin position="732"/>
        <end position="913"/>
    </location>
</feature>
<evidence type="ECO:0000256" key="1">
    <source>
        <dbReference type="ARBA" id="ARBA00011900"/>
    </source>
</evidence>
<dbReference type="STRING" id="316056.RPC_1460"/>
<dbReference type="SUPFAM" id="SSF53335">
    <property type="entry name" value="S-adenosyl-L-methionine-dependent methyltransferases"/>
    <property type="match status" value="1"/>
</dbReference>
<name>Q219B4_RHOPB</name>
<feature type="domain" description="MmeI-like helicase spacer" evidence="7">
    <location>
        <begin position="241"/>
        <end position="312"/>
    </location>
</feature>
<dbReference type="HOGENOM" id="CLU_005831_1_0_5"/>
<feature type="domain" description="MmeI-like N-terminal" evidence="6">
    <location>
        <begin position="9"/>
        <end position="234"/>
    </location>
</feature>
<feature type="region of interest" description="Disordered" evidence="5">
    <location>
        <begin position="967"/>
        <end position="1009"/>
    </location>
</feature>
<evidence type="ECO:0000256" key="3">
    <source>
        <dbReference type="ARBA" id="ARBA00022679"/>
    </source>
</evidence>
<organism evidence="10">
    <name type="scientific">Rhodopseudomonas palustris (strain BisB18)</name>
    <dbReference type="NCBI Taxonomy" id="316056"/>
    <lineage>
        <taxon>Bacteria</taxon>
        <taxon>Pseudomonadati</taxon>
        <taxon>Pseudomonadota</taxon>
        <taxon>Alphaproteobacteria</taxon>
        <taxon>Hyphomicrobiales</taxon>
        <taxon>Nitrobacteraceae</taxon>
        <taxon>Rhodopseudomonas</taxon>
    </lineage>
</organism>
<dbReference type="Pfam" id="PF20464">
    <property type="entry name" value="MmeI_N"/>
    <property type="match status" value="1"/>
</dbReference>
<evidence type="ECO:0000256" key="2">
    <source>
        <dbReference type="ARBA" id="ARBA00022603"/>
    </source>
</evidence>
<keyword evidence="2 10" id="KW-0489">Methyltransferase</keyword>
<dbReference type="PANTHER" id="PTHR33841">
    <property type="entry name" value="DNA METHYLTRANSFERASE YEEA-RELATED"/>
    <property type="match status" value="1"/>
</dbReference>
<dbReference type="GO" id="GO:0009007">
    <property type="term" value="F:site-specific DNA-methyltransferase (adenine-specific) activity"/>
    <property type="evidence" value="ECO:0007669"/>
    <property type="project" value="UniProtKB-EC"/>
</dbReference>
<evidence type="ECO:0000256" key="5">
    <source>
        <dbReference type="SAM" id="MobiDB-lite"/>
    </source>
</evidence>
<evidence type="ECO:0000259" key="9">
    <source>
        <dbReference type="Pfam" id="PF20473"/>
    </source>
</evidence>
<dbReference type="RefSeq" id="WP_011471927.1">
    <property type="nucleotide sequence ID" value="NC_007925.1"/>
</dbReference>
<keyword evidence="3" id="KW-0808">Transferase</keyword>
<sequence>MGTASIPDVEQFISRWQGREGGQERANYVSFLNELIALLGLPKPDPADATHEHNDYVFERAVKKHKDDGASHGRIDLYKKNSFVLEAKQSRLKGVKKVAGQNDLFNADVPEASRGRRGADRAWDVLMLNAKRQAEEYARALPASHGWPPFILVCDVGHCIEVYADFSGQGKNYTQFPDRQSFRIYLEDLRDETVRERLQKIWTEPQALDPAQASAKVTRDIAKRLAQVSLALEKKGFVADDVAMFLMRCLFTMFAEDVGLLPDKSFKTVLEECEKNPEAFVHDVGQLWEAMDLGAWAHALKTKVKKFNGEFFKNRAALPLGREEIGELRQAASYDWNEVDPSIFGTLLEQALDPQDRKKLGAHYTPRAYVERLVVATIIEPLREDWRNVQATAETRRGAGDLKGAAAAVQAFHDKLCATRVLDPACGTGNFLYVSLELMKRLEGEVLEALLDLGGQEALRGLGSHSVDPRQFLGLEINPRAAAIAELVLWIGYLQWHFRTKGGPPDEPILKAFKNIQVKNAVLTWDGAPLPKIVDGKETYPNAKRPEWPAAEFIVGNPPFTAGQDFRREFGESYAQALWLNYKHISGAADLVMYWWDRAAELLNRKGTALRRFGFVTTRTITHEFSGRVVARHLNANDPISIVLAVPNHPWTRGRDAAAVRIAMTVVEAGHRNGLLQNVISESDLDADEPTILLEDRCGKINPNLTIGIDLASAGRLRATDGICHDGVKLHGKGFIVQSAELEHLGLDRRKGIEKVIRPYLNGRDINQRTRGLFVIDLFGLAEDEVRLNFPEIYQKLLLKVKPDRDANPRPSRRDNWWLFGENQPKMRNAIASLGRYIGTVDTSRHRIFSFLDEKMLCDDKVVIVASTDAFDLGVLSSRIHCTWSNKSGVRLGVGNDPVYASNRCFDPFPFPAANNIQKQTIRVIAEELDAHRKRVLKEHPHLTLTGLYNVLERLRAGAAIAPSSASAARGAGGAGGDAGAVARGKTPHPNPPHRSAGGGDQAAAAASAVPALTPDEQRIFDDGLVLILKELHDKLDVAVAEAYGWPADLSDDEILAKLVALNKERAEEEKRGLVRWLRPDYQIPRFGKGLDKQAAREEGAQVTADLIGVETVQKRAFPTVAVEQTAAVFAALAAASAPLDAKTLAAQFKRTKTTEKKVGEVLASLARLGYVTSDDGMTFALRRVA</sequence>
<comment type="catalytic activity">
    <reaction evidence="4">
        <text>a 2'-deoxyadenosine in DNA + S-adenosyl-L-methionine = an N(6)-methyl-2'-deoxyadenosine in DNA + S-adenosyl-L-homocysteine + H(+)</text>
        <dbReference type="Rhea" id="RHEA:15197"/>
        <dbReference type="Rhea" id="RHEA-COMP:12418"/>
        <dbReference type="Rhea" id="RHEA-COMP:12419"/>
        <dbReference type="ChEBI" id="CHEBI:15378"/>
        <dbReference type="ChEBI" id="CHEBI:57856"/>
        <dbReference type="ChEBI" id="CHEBI:59789"/>
        <dbReference type="ChEBI" id="CHEBI:90615"/>
        <dbReference type="ChEBI" id="CHEBI:90616"/>
        <dbReference type="EC" id="2.1.1.72"/>
    </reaction>
</comment>
<dbReference type="InterPro" id="IPR046817">
    <property type="entry name" value="MmeI_N"/>
</dbReference>
<dbReference type="OrthoDB" id="9806213at2"/>
<evidence type="ECO:0000259" key="8">
    <source>
        <dbReference type="Pfam" id="PF20466"/>
    </source>
</evidence>
<feature type="domain" description="MmeI-like DNA-methyltransferase" evidence="9">
    <location>
        <begin position="406"/>
        <end position="666"/>
    </location>
</feature>
<proteinExistence type="predicted"/>
<dbReference type="GO" id="GO:0032259">
    <property type="term" value="P:methylation"/>
    <property type="evidence" value="ECO:0007669"/>
    <property type="project" value="UniProtKB-KW"/>
</dbReference>
<evidence type="ECO:0000259" key="7">
    <source>
        <dbReference type="Pfam" id="PF20465"/>
    </source>
</evidence>